<dbReference type="AlphaFoldDB" id="A0A1D7U5I6"/>
<dbReference type="InterPro" id="IPR013785">
    <property type="entry name" value="Aldolase_TIM"/>
</dbReference>
<dbReference type="Proteomes" id="UP000094969">
    <property type="component" value="Chromosome"/>
</dbReference>
<name>A0A1D7U5I6_9HYPH</name>
<dbReference type="Pfam" id="PF06187">
    <property type="entry name" value="DUF993"/>
    <property type="match status" value="1"/>
</dbReference>
<protein>
    <submittedName>
        <fullName evidence="1">Dihydrodipicolinate synthase family protein</fullName>
    </submittedName>
</protein>
<dbReference type="SUPFAM" id="SSF51569">
    <property type="entry name" value="Aldolase"/>
    <property type="match status" value="1"/>
</dbReference>
<dbReference type="RefSeq" id="WP_069691851.1">
    <property type="nucleotide sequence ID" value="NZ_CP017147.1"/>
</dbReference>
<dbReference type="OrthoDB" id="9805272at2"/>
<dbReference type="InterPro" id="IPR009334">
    <property type="entry name" value="DUF993"/>
</dbReference>
<dbReference type="Gene3D" id="3.20.20.70">
    <property type="entry name" value="Aldolase class I"/>
    <property type="match status" value="1"/>
</dbReference>
<evidence type="ECO:0000313" key="2">
    <source>
        <dbReference type="Proteomes" id="UP000094969"/>
    </source>
</evidence>
<dbReference type="STRING" id="1526658.BHK69_21315"/>
<gene>
    <name evidence="1" type="ORF">BHK69_21315</name>
</gene>
<keyword evidence="2" id="KW-1185">Reference proteome</keyword>
<dbReference type="KEGG" id="bvv:BHK69_21315"/>
<sequence>MITLALPRADRSLERFALPDPVRWNTARPGETLARAVLSAAHVVADPLADIAPMREIAIDFDATQRFREHLWDLGLGVAEAMDTAQRGMGLDWPSAKILIRNTLASARQRPGAVVFSGVGTEQLAPEDATIESVIAAYLEQLSYVQGLGGRVILMASRALARAARSPADYARVYARVLSEADQPVILHWLGEMFDPALAGYWGGRDIDAAMDSCLGMIADNAGRIAGIKISLLDKELEIAMRRRLPEGVAMYTGDDFNYPELIAGDIKGFSHALLGIFYPIAPIASAALKALTQDGAAPFRTILDPTVELSRELFQAPTQYYKTGVVLLAYLGGHQEHFTMLGAQQGARSVLHLARVFRHAAGIGLFQDPDQAAQRMRHVLALHGIA</sequence>
<proteinExistence type="predicted"/>
<organism evidence="1 2">
    <name type="scientific">Bosea vaviloviae</name>
    <dbReference type="NCBI Taxonomy" id="1526658"/>
    <lineage>
        <taxon>Bacteria</taxon>
        <taxon>Pseudomonadati</taxon>
        <taxon>Pseudomonadota</taxon>
        <taxon>Alphaproteobacteria</taxon>
        <taxon>Hyphomicrobiales</taxon>
        <taxon>Boseaceae</taxon>
        <taxon>Bosea</taxon>
    </lineage>
</organism>
<dbReference type="EMBL" id="CP017147">
    <property type="protein sequence ID" value="AOO82645.1"/>
    <property type="molecule type" value="Genomic_DNA"/>
</dbReference>
<evidence type="ECO:0000313" key="1">
    <source>
        <dbReference type="EMBL" id="AOO82645.1"/>
    </source>
</evidence>
<accession>A0A1D7U5I6</accession>
<reference evidence="1 2" key="1">
    <citation type="journal article" date="2015" name="Antonie Van Leeuwenhoek">
        <title>Bosea vaviloviae sp. nov., a new species of slow-growing rhizobia isolated from nodules of the relict species Vavilovia formosa (Stev.) Fed.</title>
        <authorList>
            <person name="Safronova V.I."/>
            <person name="Kuznetsova I.G."/>
            <person name="Sazanova A.L."/>
            <person name="Kimeklis A.K."/>
            <person name="Belimov A.A."/>
            <person name="Andronov E.E."/>
            <person name="Pinaev A.G."/>
            <person name="Chizhevskaya E.P."/>
            <person name="Pukhaev A.R."/>
            <person name="Popov K.P."/>
            <person name="Willems A."/>
            <person name="Tikhonovich I.A."/>
        </authorList>
    </citation>
    <scope>NUCLEOTIDE SEQUENCE [LARGE SCALE GENOMIC DNA]</scope>
    <source>
        <strain evidence="1 2">Vaf18</strain>
    </source>
</reference>